<evidence type="ECO:0000313" key="2">
    <source>
        <dbReference type="Proteomes" id="UP000293952"/>
    </source>
</evidence>
<dbReference type="EMBL" id="SETE01000001">
    <property type="protein sequence ID" value="RYM35736.1"/>
    <property type="molecule type" value="Genomic_DNA"/>
</dbReference>
<protein>
    <submittedName>
        <fullName evidence="1">Uncharacterized protein</fullName>
    </submittedName>
</protein>
<proteinExistence type="predicted"/>
<gene>
    <name evidence="1" type="ORF">ERX46_01710</name>
</gene>
<accession>A0A4Q4KQH9</accession>
<dbReference type="RefSeq" id="WP_130092103.1">
    <property type="nucleotide sequence ID" value="NZ_SETE01000001.1"/>
</dbReference>
<dbReference type="OrthoDB" id="1493386at2"/>
<comment type="caution">
    <text evidence="1">The sequence shown here is derived from an EMBL/GenBank/DDBJ whole genome shotgun (WGS) entry which is preliminary data.</text>
</comment>
<evidence type="ECO:0000313" key="1">
    <source>
        <dbReference type="EMBL" id="RYM35736.1"/>
    </source>
</evidence>
<dbReference type="AlphaFoldDB" id="A0A4Q4KQH9"/>
<keyword evidence="2" id="KW-1185">Reference proteome</keyword>
<dbReference type="Proteomes" id="UP000293952">
    <property type="component" value="Unassembled WGS sequence"/>
</dbReference>
<name>A0A4Q4KQH9_9FLAO</name>
<reference evidence="1 2" key="1">
    <citation type="submission" date="2019-02" db="EMBL/GenBank/DDBJ databases">
        <title>Genome sequence of the sea-ice species Brumimicrobium glaciale.</title>
        <authorList>
            <person name="Bowman J.P."/>
        </authorList>
    </citation>
    <scope>NUCLEOTIDE SEQUENCE [LARGE SCALE GENOMIC DNA]</scope>
    <source>
        <strain evidence="1 2">IC156</strain>
    </source>
</reference>
<sequence length="243" mass="28752">MKTIILTLVIILNSIFIIAQNKNQLELENWIKSNGIEFNKTTREIGFEPFTDCKNRPAYRKVIGDTIIVRSWGGSVAENLETFKKTALAPDFYIKKYATKVQKNATVVVSFLVDDIFIWRNDTLYLFDTSNLEKSRESITLMEKKWRKEINEGKYEKELKKLERKEYGFVPKFKAIYYSGIFEDKNGYRFLEHENFREELVLLIKRGNENGKEVIHFQLITHTNGWYRISTDLSQLENTRCQY</sequence>
<organism evidence="1 2">
    <name type="scientific">Brumimicrobium glaciale</name>
    <dbReference type="NCBI Taxonomy" id="200475"/>
    <lineage>
        <taxon>Bacteria</taxon>
        <taxon>Pseudomonadati</taxon>
        <taxon>Bacteroidota</taxon>
        <taxon>Flavobacteriia</taxon>
        <taxon>Flavobacteriales</taxon>
        <taxon>Crocinitomicaceae</taxon>
        <taxon>Brumimicrobium</taxon>
    </lineage>
</organism>